<feature type="domain" description="Peptidoglycan binding-like" evidence="1">
    <location>
        <begin position="124"/>
        <end position="170"/>
    </location>
</feature>
<keyword evidence="3" id="KW-1185">Reference proteome</keyword>
<evidence type="ECO:0000313" key="3">
    <source>
        <dbReference type="Proteomes" id="UP000470875"/>
    </source>
</evidence>
<dbReference type="Pfam" id="PF01471">
    <property type="entry name" value="PG_binding_1"/>
    <property type="match status" value="1"/>
</dbReference>
<organism evidence="2 3">
    <name type="scientific">Scrofimicrobium canadense</name>
    <dbReference type="NCBI Taxonomy" id="2652290"/>
    <lineage>
        <taxon>Bacteria</taxon>
        <taxon>Bacillati</taxon>
        <taxon>Actinomycetota</taxon>
        <taxon>Actinomycetes</taxon>
        <taxon>Actinomycetales</taxon>
        <taxon>Actinomycetaceae</taxon>
        <taxon>Scrofimicrobium</taxon>
    </lineage>
</organism>
<dbReference type="Gene3D" id="2.40.420.20">
    <property type="match status" value="1"/>
</dbReference>
<reference evidence="2 3" key="1">
    <citation type="submission" date="2019-08" db="EMBL/GenBank/DDBJ databases">
        <title>In-depth cultivation of the pig gut microbiome towards novel bacterial diversity and tailored functional studies.</title>
        <authorList>
            <person name="Wylensek D."/>
            <person name="Hitch T.C.A."/>
            <person name="Clavel T."/>
        </authorList>
    </citation>
    <scope>NUCLEOTIDE SEQUENCE [LARGE SCALE GENOMIC DNA]</scope>
    <source>
        <strain evidence="2 3">WB03_NA08</strain>
    </source>
</reference>
<accession>A0A6N7W5A4</accession>
<evidence type="ECO:0000259" key="1">
    <source>
        <dbReference type="Pfam" id="PF01471"/>
    </source>
</evidence>
<name>A0A6N7W5A4_9ACTO</name>
<dbReference type="Gene3D" id="1.10.101.10">
    <property type="entry name" value="PGBD-like superfamily/PGBD"/>
    <property type="match status" value="1"/>
</dbReference>
<dbReference type="RefSeq" id="WP_154545103.1">
    <property type="nucleotide sequence ID" value="NZ_VULO01000008.1"/>
</dbReference>
<comment type="caution">
    <text evidence="2">The sequence shown here is derived from an EMBL/GenBank/DDBJ whole genome shotgun (WGS) entry which is preliminary data.</text>
</comment>
<evidence type="ECO:0000313" key="2">
    <source>
        <dbReference type="EMBL" id="MSS84591.1"/>
    </source>
</evidence>
<dbReference type="InterPro" id="IPR036365">
    <property type="entry name" value="PGBD-like_sf"/>
</dbReference>
<sequence>MRTAKKVVIGVTACLLTALALGGMLWWKPWNAAAAGADEQSGTSEAVVVPLERGTLATSTKLTGRISYGDPIALPASAGMLTGLPEAGMEIGRGATVYENEGRPVTLMVGARPFWRELSVGSEGEDVRQLQQNLADMGYYDYYVGDKYDWYTEQAVKAWQKDLGVEKTGVFLPSDVVVTSAAPVRIDRVTGKLGESGVSPATYTSPERQISAPLTSGLEKEIEVGQKVEVKLTDGSVLEGEVTDIIPGKPATGEEEEVKAQAIIRAEGIEDASPGEVRIAAIHEGDSDALLVPITALLANADGQYAVEVKRMANGQATIVRVPVEIGRVSNTKAEILSGDVAEGDNVVVSR</sequence>
<dbReference type="InterPro" id="IPR002477">
    <property type="entry name" value="Peptidoglycan-bd-like"/>
</dbReference>
<dbReference type="EMBL" id="VULO01000008">
    <property type="protein sequence ID" value="MSS84591.1"/>
    <property type="molecule type" value="Genomic_DNA"/>
</dbReference>
<dbReference type="SUPFAM" id="SSF47090">
    <property type="entry name" value="PGBD-like"/>
    <property type="match status" value="1"/>
</dbReference>
<proteinExistence type="predicted"/>
<dbReference type="InterPro" id="IPR036366">
    <property type="entry name" value="PGBDSf"/>
</dbReference>
<dbReference type="AlphaFoldDB" id="A0A6N7W5A4"/>
<dbReference type="Proteomes" id="UP000470875">
    <property type="component" value="Unassembled WGS sequence"/>
</dbReference>
<protein>
    <recommendedName>
        <fullName evidence="1">Peptidoglycan binding-like domain-containing protein</fullName>
    </recommendedName>
</protein>
<gene>
    <name evidence="2" type="ORF">FYJ24_07405</name>
</gene>